<keyword evidence="3" id="KW-0446">Lipid-binding</keyword>
<reference evidence="7" key="1">
    <citation type="submission" date="2016-06" db="UniProtKB">
        <authorList>
            <consortium name="WormBaseParasite"/>
        </authorList>
    </citation>
    <scope>IDENTIFICATION</scope>
</reference>
<evidence type="ECO:0000256" key="4">
    <source>
        <dbReference type="SAM" id="Phobius"/>
    </source>
</evidence>
<keyword evidence="6" id="KW-1185">Reference proteome</keyword>
<dbReference type="PANTHER" id="PTHR22725">
    <property type="entry name" value="FATTY ACID-BINDING PROTEIN HOMOLOG 1-RELATED-RELATED"/>
    <property type="match status" value="1"/>
</dbReference>
<protein>
    <submittedName>
        <fullName evidence="7">SHSP domain-containing protein</fullName>
    </submittedName>
</protein>
<feature type="transmembrane region" description="Helical" evidence="4">
    <location>
        <begin position="47"/>
        <end position="71"/>
    </location>
</feature>
<dbReference type="SUPFAM" id="SSF50814">
    <property type="entry name" value="Lipocalins"/>
    <property type="match status" value="1"/>
</dbReference>
<gene>
    <name evidence="5" type="ORF">GPUH_LOCUS3155</name>
</gene>
<dbReference type="EMBL" id="UYRT01005215">
    <property type="protein sequence ID" value="VDK38207.1"/>
    <property type="molecule type" value="Genomic_DNA"/>
</dbReference>
<dbReference type="WBParaSite" id="GPUH_0000316101-mRNA-1">
    <property type="protein sequence ID" value="GPUH_0000316101-mRNA-1"/>
    <property type="gene ID" value="GPUH_0000316101"/>
</dbReference>
<dbReference type="AlphaFoldDB" id="A0A183D365"/>
<evidence type="ECO:0000313" key="5">
    <source>
        <dbReference type="EMBL" id="VDK38207.1"/>
    </source>
</evidence>
<keyword evidence="4" id="KW-0472">Membrane</keyword>
<reference evidence="5 6" key="2">
    <citation type="submission" date="2018-11" db="EMBL/GenBank/DDBJ databases">
        <authorList>
            <consortium name="Pathogen Informatics"/>
        </authorList>
    </citation>
    <scope>NUCLEOTIDE SEQUENCE [LARGE SCALE GENOMIC DNA]</scope>
</reference>
<dbReference type="OrthoDB" id="412780at2759"/>
<evidence type="ECO:0000256" key="1">
    <source>
        <dbReference type="ARBA" id="ARBA00008390"/>
    </source>
</evidence>
<organism evidence="7">
    <name type="scientific">Gongylonema pulchrum</name>
    <dbReference type="NCBI Taxonomy" id="637853"/>
    <lineage>
        <taxon>Eukaryota</taxon>
        <taxon>Metazoa</taxon>
        <taxon>Ecdysozoa</taxon>
        <taxon>Nematoda</taxon>
        <taxon>Chromadorea</taxon>
        <taxon>Rhabditida</taxon>
        <taxon>Spirurina</taxon>
        <taxon>Spiruromorpha</taxon>
        <taxon>Spiruroidea</taxon>
        <taxon>Gongylonematidae</taxon>
        <taxon>Gongylonema</taxon>
    </lineage>
</organism>
<proteinExistence type="inferred from homology"/>
<evidence type="ECO:0000256" key="2">
    <source>
        <dbReference type="ARBA" id="ARBA00022448"/>
    </source>
</evidence>
<dbReference type="InterPro" id="IPR012674">
    <property type="entry name" value="Calycin"/>
</dbReference>
<keyword evidence="4" id="KW-1133">Transmembrane helix</keyword>
<keyword evidence="2" id="KW-0813">Transport</keyword>
<evidence type="ECO:0000256" key="3">
    <source>
        <dbReference type="ARBA" id="ARBA00023121"/>
    </source>
</evidence>
<sequence length="193" mass="22137">MKPGFQWSQILFLATFAITSTISHPLSKLPSKFFGRYTLESSANLDAYLIARGFISLLFSFFFSHCVSQCLKSSLKRRYKWLTRRLILVASVTKIIRKATSGLPRRYDMETLTWKKNVHYRDFALGVPFLSDHLEDGLFNVTINVSEDGVVMTENVVRIGDPEDDETFEYTREGDYLTMVGLRPQEPFLPSSS</sequence>
<keyword evidence="4" id="KW-0812">Transmembrane</keyword>
<dbReference type="Proteomes" id="UP000271098">
    <property type="component" value="Unassembled WGS sequence"/>
</dbReference>
<dbReference type="InterPro" id="IPR040094">
    <property type="entry name" value="Lbp1-4"/>
</dbReference>
<evidence type="ECO:0000313" key="6">
    <source>
        <dbReference type="Proteomes" id="UP000271098"/>
    </source>
</evidence>
<accession>A0A183D365</accession>
<evidence type="ECO:0000313" key="7">
    <source>
        <dbReference type="WBParaSite" id="GPUH_0000316101-mRNA-1"/>
    </source>
</evidence>
<comment type="similarity">
    <text evidence="1">Belongs to the calycin superfamily. Fatty-acid binding protein (FABP) family.</text>
</comment>
<name>A0A183D365_9BILA</name>
<dbReference type="Gene3D" id="2.40.128.20">
    <property type="match status" value="1"/>
</dbReference>
<dbReference type="GO" id="GO:0008289">
    <property type="term" value="F:lipid binding"/>
    <property type="evidence" value="ECO:0007669"/>
    <property type="project" value="UniProtKB-KW"/>
</dbReference>